<feature type="transmembrane region" description="Helical" evidence="2">
    <location>
        <begin position="287"/>
        <end position="312"/>
    </location>
</feature>
<dbReference type="GO" id="GO:0005886">
    <property type="term" value="C:plasma membrane"/>
    <property type="evidence" value="ECO:0007669"/>
    <property type="project" value="TreeGrafter"/>
</dbReference>
<dbReference type="SUPFAM" id="SSF103473">
    <property type="entry name" value="MFS general substrate transporter"/>
    <property type="match status" value="1"/>
</dbReference>
<dbReference type="GO" id="GO:0015293">
    <property type="term" value="F:symporter activity"/>
    <property type="evidence" value="ECO:0007669"/>
    <property type="project" value="InterPro"/>
</dbReference>
<dbReference type="Pfam" id="PF13347">
    <property type="entry name" value="MFS_2"/>
    <property type="match status" value="1"/>
</dbReference>
<evidence type="ECO:0000256" key="1">
    <source>
        <dbReference type="ARBA" id="ARBA00009617"/>
    </source>
</evidence>
<keyword evidence="2" id="KW-0812">Transmembrane</keyword>
<feature type="transmembrane region" description="Helical" evidence="2">
    <location>
        <begin position="193"/>
        <end position="212"/>
    </location>
</feature>
<feature type="transmembrane region" description="Helical" evidence="2">
    <location>
        <begin position="318"/>
        <end position="340"/>
    </location>
</feature>
<evidence type="ECO:0000256" key="2">
    <source>
        <dbReference type="SAM" id="Phobius"/>
    </source>
</evidence>
<keyword evidence="2" id="KW-1133">Transmembrane helix</keyword>
<evidence type="ECO:0000313" key="3">
    <source>
        <dbReference type="EMBL" id="TXS94687.1"/>
    </source>
</evidence>
<reference evidence="3 4" key="1">
    <citation type="submission" date="2019-08" db="EMBL/GenBank/DDBJ databases">
        <title>Parahaliea maris sp. nov., isolated from the surface seawater.</title>
        <authorList>
            <person name="Liu Y."/>
        </authorList>
    </citation>
    <scope>NUCLEOTIDE SEQUENCE [LARGE SCALE GENOMIC DNA]</scope>
    <source>
        <strain evidence="3 4">S2-26</strain>
    </source>
</reference>
<comment type="caution">
    <text evidence="3">The sequence shown here is derived from an EMBL/GenBank/DDBJ whole genome shotgun (WGS) entry which is preliminary data.</text>
</comment>
<dbReference type="OrthoDB" id="181905at2"/>
<keyword evidence="3" id="KW-0813">Transport</keyword>
<dbReference type="RefSeq" id="WP_148062529.1">
    <property type="nucleotide sequence ID" value="NZ_VRYZ01000001.1"/>
</dbReference>
<dbReference type="InterPro" id="IPR039672">
    <property type="entry name" value="MFS_2"/>
</dbReference>
<dbReference type="PANTHER" id="PTHR11328">
    <property type="entry name" value="MAJOR FACILITATOR SUPERFAMILY DOMAIN-CONTAINING PROTEIN"/>
    <property type="match status" value="1"/>
</dbReference>
<dbReference type="AlphaFoldDB" id="A0A5C9A4X3"/>
<feature type="transmembrane region" description="Helical" evidence="2">
    <location>
        <begin position="147"/>
        <end position="167"/>
    </location>
</feature>
<keyword evidence="3" id="KW-0762">Sugar transport</keyword>
<accession>A0A5C9A4X3</accession>
<proteinExistence type="inferred from homology"/>
<feature type="transmembrane region" description="Helical" evidence="2">
    <location>
        <begin position="379"/>
        <end position="398"/>
    </location>
</feature>
<comment type="similarity">
    <text evidence="1">Belongs to the sodium:galactoside symporter (TC 2.A.2) family.</text>
</comment>
<feature type="transmembrane region" description="Helical" evidence="2">
    <location>
        <begin position="117"/>
        <end position="135"/>
    </location>
</feature>
<dbReference type="PANTHER" id="PTHR11328:SF24">
    <property type="entry name" value="MAJOR FACILITATOR SUPERFAMILY (MFS) PROFILE DOMAIN-CONTAINING PROTEIN"/>
    <property type="match status" value="1"/>
</dbReference>
<keyword evidence="4" id="KW-1185">Reference proteome</keyword>
<feature type="transmembrane region" description="Helical" evidence="2">
    <location>
        <begin position="227"/>
        <end position="251"/>
    </location>
</feature>
<organism evidence="3 4">
    <name type="scientific">Parahaliea aestuarii</name>
    <dbReference type="NCBI Taxonomy" id="1852021"/>
    <lineage>
        <taxon>Bacteria</taxon>
        <taxon>Pseudomonadati</taxon>
        <taxon>Pseudomonadota</taxon>
        <taxon>Gammaproteobacteria</taxon>
        <taxon>Cellvibrionales</taxon>
        <taxon>Halieaceae</taxon>
        <taxon>Parahaliea</taxon>
    </lineage>
</organism>
<gene>
    <name evidence="3" type="ORF">FVW59_01885</name>
</gene>
<feature type="transmembrane region" description="Helical" evidence="2">
    <location>
        <begin position="75"/>
        <end position="96"/>
    </location>
</feature>
<protein>
    <submittedName>
        <fullName evidence="3">Sugar transporter</fullName>
    </submittedName>
</protein>
<name>A0A5C9A4X3_9GAMM</name>
<dbReference type="GO" id="GO:0008643">
    <property type="term" value="P:carbohydrate transport"/>
    <property type="evidence" value="ECO:0007669"/>
    <property type="project" value="InterPro"/>
</dbReference>
<dbReference type="Gene3D" id="1.20.1250.20">
    <property type="entry name" value="MFS general substrate transporter like domains"/>
    <property type="match status" value="1"/>
</dbReference>
<keyword evidence="2" id="KW-0472">Membrane</keyword>
<feature type="transmembrane region" description="Helical" evidence="2">
    <location>
        <begin position="425"/>
        <end position="446"/>
    </location>
</feature>
<evidence type="ECO:0000313" key="4">
    <source>
        <dbReference type="Proteomes" id="UP000321933"/>
    </source>
</evidence>
<feature type="transmembrane region" description="Helical" evidence="2">
    <location>
        <begin position="466"/>
        <end position="489"/>
    </location>
</feature>
<dbReference type="InterPro" id="IPR036259">
    <property type="entry name" value="MFS_trans_sf"/>
</dbReference>
<sequence>MQNSAEGFTAGQSVTSGFARAAPATSSAAEEAAQAGSATAPISLGDKLAYGIGSVPYAAKEAAFGTFVLLFYTQVLGLSGSLTGLAIFLSVIWDAVSDPLVGAWSDRLRTRWGRRHPVMLLGTAPLALSFLMLFSPPAAIAGDQGLLFAWLLASVLLLRTSLTVFYIPQNAMGAEISANYEERSSIVNYRTNLSWIAGVAVPAVWLTLLFVPEGDTDGRFVAANYRAFGWACLALSLTACLLCIAGTWKFIPRLQAVAARSTESPGLRGMLADTLATLKNANFRRIFIFEIAVGGTLGILGALQMITFTYFWELSIAQISLLALSSLLAVAVAFPGMALLSQRWQKQSLLRLAVAGLALNTLWLIPGRLFGLLPENGTTALFALVFLNALITTVFTIMRTVTLHSIMADIADEHELATGRRQEGVFFAATTFALKFVMGFGYMVAGPLLDAVGLNAGVAPGEASDAALLGIGITVGPVMTLLLLVPWWMANRIDVSRERLQEVQAALASRDR</sequence>
<dbReference type="Proteomes" id="UP000321933">
    <property type="component" value="Unassembled WGS sequence"/>
</dbReference>
<feature type="transmembrane region" description="Helical" evidence="2">
    <location>
        <begin position="352"/>
        <end position="373"/>
    </location>
</feature>
<dbReference type="EMBL" id="VRYZ01000001">
    <property type="protein sequence ID" value="TXS94687.1"/>
    <property type="molecule type" value="Genomic_DNA"/>
</dbReference>